<sequence length="877" mass="98539">MSFAFNCQPPLFMVGSGTRSLPIPLIRISDRFLGLHPYASCLTHRDKGYSDQRSKAHYENCKTCLKFKYQLLGYTYEPNYPRILQVKFETKTLKSMRWLLLMGLASFVACEATDLLITKKPASATVTKLPQVTRTELHVARSLDPSAMETMTVKAKNGEVATLLVRRRDGRKVGDIPPPANPDNFVKKNRTTTVKPVNRDAKTVAAVPAPVVIRSDTVYMQDEANVSKQGRKLEVDKEGVPVVTGVRVPDDPEDKLYVWRNARVVDGKLMPKVKKVAENETAKEKQPEKPASETKTVPSKIEWLKMEPITKPINTPIPSEEPVKSWAPQETWQTVQAINVYKDREDDKYVRDSLVEYIKHANQEELVRQSNWARGARGYKETNEPRLEARVLHTPGATIYPTSLLYAPPSSQSKKLVVEEGVRTPVLQYAHPELGIQPATKVQPQASEEDQLHFSRDQALAYFAQDIHSDRSPYAFEPGLENEHRVEVYSNENDQRSNSGHSRPKKMSYFYPNQAVAPQGPPKFYGKYNSYKDSYVRVAHVDQRPFWEKIGDSIKEQVEYGVEKVSDLTRPVMEPIVEATQKIKENLGFASPGTRQLSSFKEKLGVAGTSSMLLPAIGLVAGGAALGLGAVAVGRFLDVDMLKRSAAGQLTPEEMELLTMEHKRAFDAMSAAESLRFGSAQSPASGHRRKRRSTEEELQDVGHWEPGGSGGLGIAEAAWGSTPCAKRVFCQVMIARSHDDVTLMEKKMSTYLNMSSFQLFLGTLNRNFLLPPKRLWPSLKINKKESRASGYLRNVYGSSGNWIGQPTGTARTSRIDTDIFVMFFNRRKRIPDSGRNEALFRCARIVILSVTQCNDTKFHIPPLNDKICTKWHIKILI</sequence>
<proteinExistence type="predicted"/>
<dbReference type="AlphaFoldDB" id="A0A6H5GQZ5"/>
<name>A0A6H5GQZ5_9HEMI</name>
<dbReference type="OrthoDB" id="8190309at2759"/>
<feature type="transmembrane region" description="Helical" evidence="2">
    <location>
        <begin position="612"/>
        <end position="634"/>
    </location>
</feature>
<feature type="region of interest" description="Disordered" evidence="1">
    <location>
        <begin position="277"/>
        <end position="297"/>
    </location>
</feature>
<evidence type="ECO:0000256" key="1">
    <source>
        <dbReference type="SAM" id="MobiDB-lite"/>
    </source>
</evidence>
<gene>
    <name evidence="3" type="ORF">NTEN_LOCUS11961</name>
</gene>
<feature type="region of interest" description="Disordered" evidence="1">
    <location>
        <begin position="677"/>
        <end position="703"/>
    </location>
</feature>
<keyword evidence="4" id="KW-1185">Reference proteome</keyword>
<accession>A0A6H5GQZ5</accession>
<feature type="compositionally biased region" description="Polar residues" evidence="1">
    <location>
        <begin position="490"/>
        <end position="501"/>
    </location>
</feature>
<feature type="region of interest" description="Disordered" evidence="1">
    <location>
        <begin position="487"/>
        <end position="507"/>
    </location>
</feature>
<keyword evidence="2" id="KW-0812">Transmembrane</keyword>
<dbReference type="Proteomes" id="UP000479000">
    <property type="component" value="Unassembled WGS sequence"/>
</dbReference>
<keyword evidence="2" id="KW-1133">Transmembrane helix</keyword>
<keyword evidence="2" id="KW-0472">Membrane</keyword>
<evidence type="ECO:0000256" key="2">
    <source>
        <dbReference type="SAM" id="Phobius"/>
    </source>
</evidence>
<evidence type="ECO:0000313" key="4">
    <source>
        <dbReference type="Proteomes" id="UP000479000"/>
    </source>
</evidence>
<organism evidence="3 4">
    <name type="scientific">Nesidiocoris tenuis</name>
    <dbReference type="NCBI Taxonomy" id="355587"/>
    <lineage>
        <taxon>Eukaryota</taxon>
        <taxon>Metazoa</taxon>
        <taxon>Ecdysozoa</taxon>
        <taxon>Arthropoda</taxon>
        <taxon>Hexapoda</taxon>
        <taxon>Insecta</taxon>
        <taxon>Pterygota</taxon>
        <taxon>Neoptera</taxon>
        <taxon>Paraneoptera</taxon>
        <taxon>Hemiptera</taxon>
        <taxon>Heteroptera</taxon>
        <taxon>Panheteroptera</taxon>
        <taxon>Cimicomorpha</taxon>
        <taxon>Miridae</taxon>
        <taxon>Dicyphina</taxon>
        <taxon>Nesidiocoris</taxon>
    </lineage>
</organism>
<feature type="compositionally biased region" description="Basic and acidic residues" evidence="1">
    <location>
        <begin position="277"/>
        <end position="292"/>
    </location>
</feature>
<dbReference type="EMBL" id="CADCXU010017667">
    <property type="protein sequence ID" value="CAB0006484.1"/>
    <property type="molecule type" value="Genomic_DNA"/>
</dbReference>
<evidence type="ECO:0000313" key="3">
    <source>
        <dbReference type="EMBL" id="CAB0006484.1"/>
    </source>
</evidence>
<protein>
    <submittedName>
        <fullName evidence="3">Uncharacterized protein</fullName>
    </submittedName>
</protein>
<reference evidence="3 4" key="1">
    <citation type="submission" date="2020-02" db="EMBL/GenBank/DDBJ databases">
        <authorList>
            <person name="Ferguson B K."/>
        </authorList>
    </citation>
    <scope>NUCLEOTIDE SEQUENCE [LARGE SCALE GENOMIC DNA]</scope>
</reference>